<gene>
    <name evidence="2" type="ORF">P5X88_14060</name>
</gene>
<dbReference type="GO" id="GO:0005737">
    <property type="term" value="C:cytoplasm"/>
    <property type="evidence" value="ECO:0007669"/>
    <property type="project" value="TreeGrafter"/>
</dbReference>
<dbReference type="Proteomes" id="UP001159179">
    <property type="component" value="Unassembled WGS sequence"/>
</dbReference>
<organism evidence="2 3">
    <name type="scientific">Heyndrickxia oleronia</name>
    <dbReference type="NCBI Taxonomy" id="38875"/>
    <lineage>
        <taxon>Bacteria</taxon>
        <taxon>Bacillati</taxon>
        <taxon>Bacillota</taxon>
        <taxon>Bacilli</taxon>
        <taxon>Bacillales</taxon>
        <taxon>Bacillaceae</taxon>
        <taxon>Heyndrickxia</taxon>
    </lineage>
</organism>
<dbReference type="InterPro" id="IPR050325">
    <property type="entry name" value="Prot/Nucl_acid_deglycase"/>
</dbReference>
<name>A0AAW6STB7_9BACI</name>
<dbReference type="EMBL" id="JAROYP010000007">
    <property type="protein sequence ID" value="MDH5162070.1"/>
    <property type="molecule type" value="Genomic_DNA"/>
</dbReference>
<dbReference type="SUPFAM" id="SSF52317">
    <property type="entry name" value="Class I glutamine amidotransferase-like"/>
    <property type="match status" value="1"/>
</dbReference>
<dbReference type="PANTHER" id="PTHR48094:SF12">
    <property type="entry name" value="PARKINSON DISEASE PROTEIN 7 HOMOLOG"/>
    <property type="match status" value="1"/>
</dbReference>
<reference evidence="2" key="1">
    <citation type="submission" date="2023-03" db="EMBL/GenBank/DDBJ databases">
        <title>Bacterial isolates from washroom surfaces on a university campus.</title>
        <authorList>
            <person name="Holman D.B."/>
            <person name="Gzyl K.E."/>
            <person name="Taheri A.E."/>
        </authorList>
    </citation>
    <scope>NUCLEOTIDE SEQUENCE</scope>
    <source>
        <strain evidence="2">RD03</strain>
    </source>
</reference>
<dbReference type="AlphaFoldDB" id="A0AAW6STB7"/>
<sequence length="194" mass="22087">MKRKALLFIFEGFCEFEVSTAISMLRSTHDLYTIALANHAYRSEAGLNVLPDITLKEIDGSDYDVLIIPGGDLKPIAEAHELFRWVANFAEQGKIIAAICSGVYVLAKSKVLQDIPYTVTLTKEQREFLGGFQEENYRYQPFVVHGHILTAQGHAFVDFGIELTKMIGELDKETIMDLHDFYHGKKNRRMEEQN</sequence>
<accession>A0AAW6STB7</accession>
<dbReference type="InterPro" id="IPR002818">
    <property type="entry name" value="DJ-1/PfpI"/>
</dbReference>
<dbReference type="Pfam" id="PF01965">
    <property type="entry name" value="DJ-1_PfpI"/>
    <property type="match status" value="1"/>
</dbReference>
<evidence type="ECO:0000259" key="1">
    <source>
        <dbReference type="Pfam" id="PF01965"/>
    </source>
</evidence>
<evidence type="ECO:0000313" key="2">
    <source>
        <dbReference type="EMBL" id="MDH5162070.1"/>
    </source>
</evidence>
<dbReference type="Gene3D" id="3.40.50.880">
    <property type="match status" value="1"/>
</dbReference>
<evidence type="ECO:0000313" key="3">
    <source>
        <dbReference type="Proteomes" id="UP001159179"/>
    </source>
</evidence>
<dbReference type="RefSeq" id="WP_280617093.1">
    <property type="nucleotide sequence ID" value="NZ_JAROYP010000007.1"/>
</dbReference>
<comment type="caution">
    <text evidence="2">The sequence shown here is derived from an EMBL/GenBank/DDBJ whole genome shotgun (WGS) entry which is preliminary data.</text>
</comment>
<dbReference type="InterPro" id="IPR029062">
    <property type="entry name" value="Class_I_gatase-like"/>
</dbReference>
<proteinExistence type="predicted"/>
<dbReference type="PANTHER" id="PTHR48094">
    <property type="entry name" value="PROTEIN/NUCLEIC ACID DEGLYCASE DJ-1-RELATED"/>
    <property type="match status" value="1"/>
</dbReference>
<protein>
    <submittedName>
        <fullName evidence="2">DJ-1/PfpI family protein</fullName>
    </submittedName>
</protein>
<feature type="domain" description="DJ-1/PfpI" evidence="1">
    <location>
        <begin position="3"/>
        <end position="165"/>
    </location>
</feature>